<protein>
    <recommendedName>
        <fullName evidence="6">CTCK domain-containing protein</fullName>
    </recommendedName>
</protein>
<dbReference type="OMA" id="ICEGYCE"/>
<keyword evidence="8" id="KW-1185">Reference proteome</keyword>
<dbReference type="InterPro" id="IPR029034">
    <property type="entry name" value="Cystine-knot_cytokine"/>
</dbReference>
<dbReference type="Proteomes" id="UP000287033">
    <property type="component" value="Unassembled WGS sequence"/>
</dbReference>
<dbReference type="PANTHER" id="PTHR47246:SF1">
    <property type="entry name" value="MUCIN-19"/>
    <property type="match status" value="1"/>
</dbReference>
<name>A0A401RMF0_CHIPU</name>
<evidence type="ECO:0000256" key="3">
    <source>
        <dbReference type="ARBA" id="ARBA00022737"/>
    </source>
</evidence>
<evidence type="ECO:0000256" key="2">
    <source>
        <dbReference type="ARBA" id="ARBA00022525"/>
    </source>
</evidence>
<evidence type="ECO:0000259" key="6">
    <source>
        <dbReference type="PROSITE" id="PS01225"/>
    </source>
</evidence>
<keyword evidence="3" id="KW-0677">Repeat</keyword>
<proteinExistence type="predicted"/>
<keyword evidence="4" id="KW-1015">Disulfide bond</keyword>
<dbReference type="OrthoDB" id="6493004at2759"/>
<dbReference type="GO" id="GO:0005576">
    <property type="term" value="C:extracellular region"/>
    <property type="evidence" value="ECO:0007669"/>
    <property type="project" value="UniProtKB-SubCell"/>
</dbReference>
<dbReference type="Gene3D" id="2.10.90.10">
    <property type="entry name" value="Cystine-knot cytokines"/>
    <property type="match status" value="1"/>
</dbReference>
<evidence type="ECO:0000256" key="1">
    <source>
        <dbReference type="ARBA" id="ARBA00004613"/>
    </source>
</evidence>
<accession>A0A401RMF0</accession>
<dbReference type="STRING" id="137246.A0A401RMF0"/>
<evidence type="ECO:0000313" key="8">
    <source>
        <dbReference type="Proteomes" id="UP000287033"/>
    </source>
</evidence>
<comment type="caution">
    <text evidence="7">The sequence shown here is derived from an EMBL/GenBank/DDBJ whole genome shotgun (WGS) entry which is preliminary data.</text>
</comment>
<comment type="subcellular location">
    <subcellularLocation>
        <location evidence="1">Secreted</location>
    </subcellularLocation>
</comment>
<evidence type="ECO:0000256" key="4">
    <source>
        <dbReference type="ARBA" id="ARBA00023157"/>
    </source>
</evidence>
<organism evidence="7 8">
    <name type="scientific">Chiloscyllium punctatum</name>
    <name type="common">Brownbanded bambooshark</name>
    <name type="synonym">Hemiscyllium punctatum</name>
    <dbReference type="NCBI Taxonomy" id="137246"/>
    <lineage>
        <taxon>Eukaryota</taxon>
        <taxon>Metazoa</taxon>
        <taxon>Chordata</taxon>
        <taxon>Craniata</taxon>
        <taxon>Vertebrata</taxon>
        <taxon>Chondrichthyes</taxon>
        <taxon>Elasmobranchii</taxon>
        <taxon>Galeomorphii</taxon>
        <taxon>Galeoidea</taxon>
        <taxon>Orectolobiformes</taxon>
        <taxon>Hemiscylliidae</taxon>
        <taxon>Chiloscyllium</taxon>
    </lineage>
</organism>
<reference evidence="7 8" key="1">
    <citation type="journal article" date="2018" name="Nat. Ecol. Evol.">
        <title>Shark genomes provide insights into elasmobranch evolution and the origin of vertebrates.</title>
        <authorList>
            <person name="Hara Y"/>
            <person name="Yamaguchi K"/>
            <person name="Onimaru K"/>
            <person name="Kadota M"/>
            <person name="Koyanagi M"/>
            <person name="Keeley SD"/>
            <person name="Tatsumi K"/>
            <person name="Tanaka K"/>
            <person name="Motone F"/>
            <person name="Kageyama Y"/>
            <person name="Nozu R"/>
            <person name="Adachi N"/>
            <person name="Nishimura O"/>
            <person name="Nakagawa R"/>
            <person name="Tanegashima C"/>
            <person name="Kiyatake I"/>
            <person name="Matsumoto R"/>
            <person name="Murakumo K"/>
            <person name="Nishida K"/>
            <person name="Terakita A"/>
            <person name="Kuratani S"/>
            <person name="Sato K"/>
            <person name="Hyodo S Kuraku.S."/>
        </authorList>
    </citation>
    <scope>NUCLEOTIDE SEQUENCE [LARGE SCALE GENOMIC DNA]</scope>
</reference>
<feature type="non-terminal residue" evidence="7">
    <location>
        <position position="1"/>
    </location>
</feature>
<evidence type="ECO:0000313" key="7">
    <source>
        <dbReference type="EMBL" id="GCC19308.1"/>
    </source>
</evidence>
<dbReference type="PROSITE" id="PS01225">
    <property type="entry name" value="CTCK_2"/>
    <property type="match status" value="1"/>
</dbReference>
<dbReference type="InterPro" id="IPR006207">
    <property type="entry name" value="Cys_knot_C"/>
</dbReference>
<dbReference type="SMART" id="SM00041">
    <property type="entry name" value="CT"/>
    <property type="match status" value="1"/>
</dbReference>
<dbReference type="AlphaFoldDB" id="A0A401RMF0"/>
<gene>
    <name evidence="7" type="ORF">chiPu_0018315</name>
</gene>
<comment type="caution">
    <text evidence="5">Lacks conserved residue(s) required for the propagation of feature annotation.</text>
</comment>
<evidence type="ECO:0000256" key="5">
    <source>
        <dbReference type="PROSITE-ProRule" id="PRU00039"/>
    </source>
</evidence>
<keyword evidence="2" id="KW-0964">Secreted</keyword>
<dbReference type="EMBL" id="BEZZ01001536">
    <property type="protein sequence ID" value="GCC19308.1"/>
    <property type="molecule type" value="Genomic_DNA"/>
</dbReference>
<feature type="domain" description="CTCK" evidence="6">
    <location>
        <begin position="55"/>
        <end position="135"/>
    </location>
</feature>
<dbReference type="PANTHER" id="PTHR47246">
    <property type="entry name" value="MUCIN-19"/>
    <property type="match status" value="1"/>
</dbReference>
<sequence length="135" mass="15308">TGLDPNNSCISYSCEKNMQIVNKMECKMTPECPESEKIWDEFHCCYSCPKKANVCEPVPYNTTIQKESCKPVVLDLRRCEGYCKGAAEYDVDLGGIKHSCTCCQEDEIEEREIKLQCGTAQSTIKYTYIKSCVCK</sequence>